<dbReference type="CDD" id="cd01171">
    <property type="entry name" value="YXKO-related"/>
    <property type="match status" value="1"/>
</dbReference>
<dbReference type="Gene3D" id="3.40.50.1970">
    <property type="match status" value="1"/>
</dbReference>
<dbReference type="InterPro" id="IPR000031">
    <property type="entry name" value="PurE_dom"/>
</dbReference>
<proteinExistence type="inferred from homology"/>
<dbReference type="PANTHER" id="PTHR43064:SF1">
    <property type="entry name" value="SLL1489 PROTEIN"/>
    <property type="match status" value="1"/>
</dbReference>
<evidence type="ECO:0000313" key="4">
    <source>
        <dbReference type="EMBL" id="CAK9012808.1"/>
    </source>
</evidence>
<evidence type="ECO:0000313" key="5">
    <source>
        <dbReference type="Proteomes" id="UP001642464"/>
    </source>
</evidence>
<dbReference type="NCBIfam" id="NF033503">
    <property type="entry name" value="LarB"/>
    <property type="match status" value="1"/>
</dbReference>
<dbReference type="PROSITE" id="PS51383">
    <property type="entry name" value="YJEF_C_3"/>
    <property type="match status" value="1"/>
</dbReference>
<evidence type="ECO:0000256" key="2">
    <source>
        <dbReference type="ARBA" id="ARBA00012329"/>
    </source>
</evidence>
<dbReference type="Proteomes" id="UP001642464">
    <property type="component" value="Unassembled WGS sequence"/>
</dbReference>
<gene>
    <name evidence="4" type="ORF">SCF082_LOCUS11662</name>
</gene>
<dbReference type="InterPro" id="IPR017953">
    <property type="entry name" value="Carbohydrate_kinase_pred_CS"/>
</dbReference>
<dbReference type="Gene3D" id="3.40.1190.20">
    <property type="match status" value="1"/>
</dbReference>
<dbReference type="HAMAP" id="MF_01965">
    <property type="entry name" value="NADHX_dehydratase"/>
    <property type="match status" value="1"/>
</dbReference>
<dbReference type="InterPro" id="IPR029056">
    <property type="entry name" value="Ribokinase-like"/>
</dbReference>
<feature type="non-terminal residue" evidence="4">
    <location>
        <position position="1"/>
    </location>
</feature>
<name>A0ABP0JEH7_9DINO</name>
<dbReference type="SUPFAM" id="SSF53613">
    <property type="entry name" value="Ribokinase-like"/>
    <property type="match status" value="1"/>
</dbReference>
<evidence type="ECO:0000256" key="1">
    <source>
        <dbReference type="ARBA" id="ARBA00004747"/>
    </source>
</evidence>
<dbReference type="PANTHER" id="PTHR43064">
    <property type="entry name" value="PHOSPHORIBOSYLAMINOIMIDAZOLE CARBOXYLASE-RELATED"/>
    <property type="match status" value="1"/>
</dbReference>
<dbReference type="InterPro" id="IPR000631">
    <property type="entry name" value="CARKD"/>
</dbReference>
<dbReference type="SUPFAM" id="SSF52255">
    <property type="entry name" value="N5-CAIR mutase (phosphoribosylaminoimidazole carboxylase, PurE)"/>
    <property type="match status" value="1"/>
</dbReference>
<comment type="pathway">
    <text evidence="1">Purine metabolism; IMP biosynthesis via de novo pathway; 5-amino-1-(5-phospho-D-ribosyl)imidazole-4-carboxylate from 5-amino-1-(5-phospho-D-ribosyl)imidazole (carboxylase route): step 1/1.</text>
</comment>
<sequence>PELHDRWTNDTTVNEQQLLELLASLQAGKTSTHEAAGQIAAAIGQGNSVAQQVPKVRIDLDRQRRCGFPEVVYGPGKTIPALLEACERLLGDNQPVLATRCTANQLEAVGQRWPEATINPTARTVRIGQVTPVHRRVVVLSAGTADHPIAEEALETLRWMGVEAELILDVGVAGPQRLLDQRHRLVGAAAVVVVAGMEGALPSVVAGWVDCPVFGVPTSVGYGASFGGVSALLSMLNSCAANVAVVNIDGGFKGAYLAGLVARPEGHKGTFGRVLVAAGSFGMSGAAALSGLGALRGGAGLVSLAVPRGIVSTVASIEPSYLTIPLPEDEQGRIAAEAVTTIESQASKMSVVAIGPGWGRSNGLTQLAEQLYANVPLPMVIDADALNALAERKTWSTHAGPRILTPHPGEFARMTDSSIEGVQQQRDESALRFAAEHDVVIVLKGHRTVVTDGTRLHHTTTGNSGMATGGTGDVLTGLLSALLAQGYEPFEAAQLGAWLHGRAGDLASGVHSEPGMIASDVASSLGAAWRSLIEQA</sequence>
<feature type="domain" description="YjeF C-terminal" evidence="3">
    <location>
        <begin position="251"/>
        <end position="532"/>
    </location>
</feature>
<dbReference type="PROSITE" id="PS01050">
    <property type="entry name" value="YJEF_C_2"/>
    <property type="match status" value="1"/>
</dbReference>
<dbReference type="InterPro" id="IPR039476">
    <property type="entry name" value="P2CMN_synthase_LarB"/>
</dbReference>
<reference evidence="4 5" key="1">
    <citation type="submission" date="2024-02" db="EMBL/GenBank/DDBJ databases">
        <authorList>
            <person name="Chen Y."/>
            <person name="Shah S."/>
            <person name="Dougan E. K."/>
            <person name="Thang M."/>
            <person name="Chan C."/>
        </authorList>
    </citation>
    <scope>NUCLEOTIDE SEQUENCE [LARGE SCALE GENOMIC DNA]</scope>
</reference>
<comment type="caution">
    <text evidence="4">The sequence shown here is derived from an EMBL/GenBank/DDBJ whole genome shotgun (WGS) entry which is preliminary data.</text>
</comment>
<dbReference type="Pfam" id="PF01256">
    <property type="entry name" value="Carb_kinase"/>
    <property type="match status" value="1"/>
</dbReference>
<keyword evidence="5" id="KW-1185">Reference proteome</keyword>
<evidence type="ECO:0000259" key="3">
    <source>
        <dbReference type="PROSITE" id="PS51383"/>
    </source>
</evidence>
<dbReference type="SMART" id="SM01001">
    <property type="entry name" value="AIRC"/>
    <property type="match status" value="1"/>
</dbReference>
<dbReference type="Pfam" id="PF00731">
    <property type="entry name" value="AIRC"/>
    <property type="match status" value="1"/>
</dbReference>
<protein>
    <recommendedName>
        <fullName evidence="2">phosphoribosylaminoimidazole carboxylase</fullName>
        <ecNumber evidence="2">4.1.1.21</ecNumber>
    </recommendedName>
</protein>
<organism evidence="4 5">
    <name type="scientific">Durusdinium trenchii</name>
    <dbReference type="NCBI Taxonomy" id="1381693"/>
    <lineage>
        <taxon>Eukaryota</taxon>
        <taxon>Sar</taxon>
        <taxon>Alveolata</taxon>
        <taxon>Dinophyceae</taxon>
        <taxon>Suessiales</taxon>
        <taxon>Symbiodiniaceae</taxon>
        <taxon>Durusdinium</taxon>
    </lineage>
</organism>
<dbReference type="EC" id="4.1.1.21" evidence="2"/>
<dbReference type="NCBIfam" id="TIGR00196">
    <property type="entry name" value="yjeF_cterm"/>
    <property type="match status" value="1"/>
</dbReference>
<dbReference type="EMBL" id="CAXAMM010006945">
    <property type="protein sequence ID" value="CAK9012808.1"/>
    <property type="molecule type" value="Genomic_DNA"/>
</dbReference>
<accession>A0ABP0JEH7</accession>